<reference evidence="6 7" key="1">
    <citation type="submission" date="2015-08" db="EMBL/GenBank/DDBJ databases">
        <title>Ancestral chromatin configuration constrains chromatin evolution on differentiating sex chromosomes in Drosophila.</title>
        <authorList>
            <person name="Zhou Q."/>
            <person name="Bachtrog D."/>
        </authorList>
    </citation>
    <scope>NUCLEOTIDE SEQUENCE [LARGE SCALE GENOMIC DNA]</scope>
    <source>
        <tissue evidence="6">Whole larvae</tissue>
    </source>
</reference>
<evidence type="ECO:0000256" key="1">
    <source>
        <dbReference type="ARBA" id="ARBA00004141"/>
    </source>
</evidence>
<dbReference type="CDD" id="cd03127">
    <property type="entry name" value="tetraspanin_LEL"/>
    <property type="match status" value="1"/>
</dbReference>
<dbReference type="OrthoDB" id="71600at2759"/>
<dbReference type="InterPro" id="IPR008952">
    <property type="entry name" value="Tetraspanin_EC2_sf"/>
</dbReference>
<dbReference type="AlphaFoldDB" id="A0A0M4EWU0"/>
<dbReference type="GO" id="GO:0016020">
    <property type="term" value="C:membrane"/>
    <property type="evidence" value="ECO:0007669"/>
    <property type="project" value="UniProtKB-SubCell"/>
</dbReference>
<organism evidence="6 7">
    <name type="scientific">Drosophila busckii</name>
    <name type="common">Fruit fly</name>
    <dbReference type="NCBI Taxonomy" id="30019"/>
    <lineage>
        <taxon>Eukaryota</taxon>
        <taxon>Metazoa</taxon>
        <taxon>Ecdysozoa</taxon>
        <taxon>Arthropoda</taxon>
        <taxon>Hexapoda</taxon>
        <taxon>Insecta</taxon>
        <taxon>Pterygota</taxon>
        <taxon>Neoptera</taxon>
        <taxon>Endopterygota</taxon>
        <taxon>Diptera</taxon>
        <taxon>Brachycera</taxon>
        <taxon>Muscomorpha</taxon>
        <taxon>Ephydroidea</taxon>
        <taxon>Drosophilidae</taxon>
        <taxon>Drosophila</taxon>
    </lineage>
</organism>
<dbReference type="InterPro" id="IPR018499">
    <property type="entry name" value="Tetraspanin/Peripherin"/>
</dbReference>
<sequence>FDCCGDSGYQDYSNTQIVPGTCCGYTNANAACPASIYTMRPGCNAKFVSFWSDNTNLIRWAGLGICIYEFIVFFLAGILAK</sequence>
<name>A0A0M4EWU0_DROBS</name>
<evidence type="ECO:0000256" key="4">
    <source>
        <dbReference type="ARBA" id="ARBA00023136"/>
    </source>
</evidence>
<protein>
    <submittedName>
        <fullName evidence="6">Tsp42Ej</fullName>
    </submittedName>
</protein>
<keyword evidence="7" id="KW-1185">Reference proteome</keyword>
<gene>
    <name evidence="6" type="ORF">Dbus_chr2Rg1924</name>
</gene>
<evidence type="ECO:0000256" key="5">
    <source>
        <dbReference type="SAM" id="Phobius"/>
    </source>
</evidence>
<evidence type="ECO:0000313" key="6">
    <source>
        <dbReference type="EMBL" id="ALC42345.1"/>
    </source>
</evidence>
<feature type="non-terminal residue" evidence="6">
    <location>
        <position position="1"/>
    </location>
</feature>
<comment type="subcellular location">
    <subcellularLocation>
        <location evidence="1">Membrane</location>
        <topology evidence="1">Multi-pass membrane protein</topology>
    </subcellularLocation>
</comment>
<feature type="transmembrane region" description="Helical" evidence="5">
    <location>
        <begin position="57"/>
        <end position="80"/>
    </location>
</feature>
<evidence type="ECO:0000313" key="7">
    <source>
        <dbReference type="Proteomes" id="UP000494163"/>
    </source>
</evidence>
<accession>A0A0M4EWU0</accession>
<evidence type="ECO:0000256" key="2">
    <source>
        <dbReference type="ARBA" id="ARBA00022692"/>
    </source>
</evidence>
<feature type="non-terminal residue" evidence="6">
    <location>
        <position position="81"/>
    </location>
</feature>
<dbReference type="EMBL" id="CP012524">
    <property type="protein sequence ID" value="ALC42345.1"/>
    <property type="molecule type" value="Genomic_DNA"/>
</dbReference>
<keyword evidence="2 5" id="KW-0812">Transmembrane</keyword>
<dbReference type="Proteomes" id="UP000494163">
    <property type="component" value="Chromosome 2R"/>
</dbReference>
<proteinExistence type="predicted"/>
<dbReference type="SUPFAM" id="SSF48652">
    <property type="entry name" value="Tetraspanin"/>
    <property type="match status" value="1"/>
</dbReference>
<keyword evidence="4 5" id="KW-0472">Membrane</keyword>
<evidence type="ECO:0000256" key="3">
    <source>
        <dbReference type="ARBA" id="ARBA00022989"/>
    </source>
</evidence>
<keyword evidence="3 5" id="KW-1133">Transmembrane helix</keyword>
<dbReference type="Pfam" id="PF00335">
    <property type="entry name" value="Tetraspanin"/>
    <property type="match status" value="1"/>
</dbReference>